<comment type="caution">
    <text evidence="1">The sequence shown here is derived from an EMBL/GenBank/DDBJ whole genome shotgun (WGS) entry which is preliminary data.</text>
</comment>
<dbReference type="EMBL" id="CAKLDM010000001">
    <property type="protein sequence ID" value="CAH0536129.1"/>
    <property type="molecule type" value="Genomic_DNA"/>
</dbReference>
<proteinExistence type="predicted"/>
<keyword evidence="2" id="KW-1185">Reference proteome</keyword>
<sequence length="455" mass="51814">MNQPLYWHQGLLLQPQHFQLESQFHQWQLSQTRALTQNYPWGVVSLNIRENALTDKQFVIQECEVLFPDGSLCKLNENAVISNRQFEEDWVETGKSFPVYIGLKHWQNSGKNVTEVHDSSQMAEANSRYAALSNPKEVNDLYGEGASGQVKPLQYVLKIFWQDELDVAGDYHLIPIARLERDGQRIFLSDRFLPPVTNLHKWSSMRSLFRDMLDQLVSRAKQLERFKKPTSAKRMSSGDSDVTLAFAMRSLNRCACQIQCLLESQIMSPWDAWTTLSEILAELSSFVTDFSVAGEPGVQRWPSYDHLELHAMFECCQQQLTQMLHSIVVGPEYALRFESQQGAWHAQLPERALKGEYRYWLWIAGFSPSQYVELASRIKVSASGQLPNLMARAISGIPLIVQHEAPAGLPRADDGIYCELDCRSPLWSQVVESRSLGVSGLAPEQSNMQLFITRG</sequence>
<gene>
    <name evidence="1" type="ORF">VMF7928_00223</name>
</gene>
<dbReference type="PANTHER" id="PTHR35566">
    <property type="entry name" value="BLR3599 PROTEIN"/>
    <property type="match status" value="1"/>
</dbReference>
<reference evidence="1" key="1">
    <citation type="submission" date="2021-11" db="EMBL/GenBank/DDBJ databases">
        <authorList>
            <person name="Rodrigo-Torres L."/>
            <person name="Arahal R. D."/>
            <person name="Lucena T."/>
        </authorList>
    </citation>
    <scope>NUCLEOTIDE SEQUENCE</scope>
    <source>
        <strain evidence="1">CECT 7928</strain>
    </source>
</reference>
<evidence type="ECO:0008006" key="3">
    <source>
        <dbReference type="Google" id="ProtNLM"/>
    </source>
</evidence>
<name>A0ABN8DXC6_9VIBR</name>
<accession>A0ABN8DXC6</accession>
<protein>
    <recommendedName>
        <fullName evidence="3">Type VI secretion system baseplate subunit TssK</fullName>
    </recommendedName>
</protein>
<dbReference type="InterPro" id="IPR010263">
    <property type="entry name" value="T6SS_TssK"/>
</dbReference>
<dbReference type="Proteomes" id="UP000838748">
    <property type="component" value="Unassembled WGS sequence"/>
</dbReference>
<dbReference type="PANTHER" id="PTHR35566:SF1">
    <property type="entry name" value="TYPE VI SECRETION SYSTEM BASEPLATE COMPONENT TSSK1"/>
    <property type="match status" value="1"/>
</dbReference>
<dbReference type="RefSeq" id="WP_237359632.1">
    <property type="nucleotide sequence ID" value="NZ_CAKLDM010000001.1"/>
</dbReference>
<evidence type="ECO:0000313" key="2">
    <source>
        <dbReference type="Proteomes" id="UP000838748"/>
    </source>
</evidence>
<evidence type="ECO:0000313" key="1">
    <source>
        <dbReference type="EMBL" id="CAH0536129.1"/>
    </source>
</evidence>
<organism evidence="1 2">
    <name type="scientific">Vibrio marisflavi CECT 7928</name>
    <dbReference type="NCBI Taxonomy" id="634439"/>
    <lineage>
        <taxon>Bacteria</taxon>
        <taxon>Pseudomonadati</taxon>
        <taxon>Pseudomonadota</taxon>
        <taxon>Gammaproteobacteria</taxon>
        <taxon>Vibrionales</taxon>
        <taxon>Vibrionaceae</taxon>
        <taxon>Vibrio</taxon>
    </lineage>
</organism>
<dbReference type="NCBIfam" id="TIGR03353">
    <property type="entry name" value="VI_chp_4"/>
    <property type="match status" value="1"/>
</dbReference>
<dbReference type="Pfam" id="PF05936">
    <property type="entry name" value="T6SS_VasE"/>
    <property type="match status" value="1"/>
</dbReference>